<dbReference type="RefSeq" id="WP_160660099.1">
    <property type="nucleotide sequence ID" value="NZ_BAABDV010000001.1"/>
</dbReference>
<proteinExistence type="predicted"/>
<feature type="compositionally biased region" description="Polar residues" evidence="1">
    <location>
        <begin position="35"/>
        <end position="49"/>
    </location>
</feature>
<evidence type="ECO:0000313" key="3">
    <source>
        <dbReference type="Proteomes" id="UP000430272"/>
    </source>
</evidence>
<dbReference type="AlphaFoldDB" id="A0A844Y745"/>
<dbReference type="Proteomes" id="UP000430272">
    <property type="component" value="Unassembled WGS sequence"/>
</dbReference>
<comment type="caution">
    <text evidence="2">The sequence shown here is derived from an EMBL/GenBank/DDBJ whole genome shotgun (WGS) entry which is preliminary data.</text>
</comment>
<protein>
    <submittedName>
        <fullName evidence="2">Uncharacterized protein</fullName>
    </submittedName>
</protein>
<keyword evidence="3" id="KW-1185">Reference proteome</keyword>
<name>A0A844Y745_9SPHN</name>
<evidence type="ECO:0000313" key="2">
    <source>
        <dbReference type="EMBL" id="MXO53217.1"/>
    </source>
</evidence>
<sequence length="105" mass="11545">MMRRPSLRTIVTLIALVIAFGAGMMVTSLGEPGESVSSQSDNYAGASTTADRREVYSPAVRSDPHFLARQRRNVELLERHCETSGEMCAEARAARAVFEELREGD</sequence>
<gene>
    <name evidence="2" type="ORF">GRI47_04245</name>
</gene>
<reference evidence="2 3" key="1">
    <citation type="submission" date="2019-12" db="EMBL/GenBank/DDBJ databases">
        <title>Genomic-based taxomic classification of the family Erythrobacteraceae.</title>
        <authorList>
            <person name="Xu L."/>
        </authorList>
    </citation>
    <scope>NUCLEOTIDE SEQUENCE [LARGE SCALE GENOMIC DNA]</scope>
    <source>
        <strain evidence="2 3">JCM 17468</strain>
    </source>
</reference>
<accession>A0A844Y745</accession>
<dbReference type="EMBL" id="WTYD01000001">
    <property type="protein sequence ID" value="MXO53217.1"/>
    <property type="molecule type" value="Genomic_DNA"/>
</dbReference>
<organism evidence="2 3">
    <name type="scientific">Qipengyuania pelagi</name>
    <dbReference type="NCBI Taxonomy" id="994320"/>
    <lineage>
        <taxon>Bacteria</taxon>
        <taxon>Pseudomonadati</taxon>
        <taxon>Pseudomonadota</taxon>
        <taxon>Alphaproteobacteria</taxon>
        <taxon>Sphingomonadales</taxon>
        <taxon>Erythrobacteraceae</taxon>
        <taxon>Qipengyuania</taxon>
    </lineage>
</organism>
<feature type="region of interest" description="Disordered" evidence="1">
    <location>
        <begin position="29"/>
        <end position="55"/>
    </location>
</feature>
<dbReference type="OrthoDB" id="7433503at2"/>
<evidence type="ECO:0000256" key="1">
    <source>
        <dbReference type="SAM" id="MobiDB-lite"/>
    </source>
</evidence>